<evidence type="ECO:0000313" key="2">
    <source>
        <dbReference type="EMBL" id="MBE9609511.1"/>
    </source>
</evidence>
<organism evidence="2 3">
    <name type="scientific">Chitinilyticum piscinae</name>
    <dbReference type="NCBI Taxonomy" id="2866724"/>
    <lineage>
        <taxon>Bacteria</taxon>
        <taxon>Pseudomonadati</taxon>
        <taxon>Pseudomonadota</taxon>
        <taxon>Betaproteobacteria</taxon>
        <taxon>Neisseriales</taxon>
        <taxon>Chitinibacteraceae</taxon>
        <taxon>Chitinilyticum</taxon>
    </lineage>
</organism>
<dbReference type="EMBL" id="JADFUA010000004">
    <property type="protein sequence ID" value="MBE9609511.1"/>
    <property type="molecule type" value="Genomic_DNA"/>
</dbReference>
<protein>
    <submittedName>
        <fullName evidence="2">DUF2863 family protein</fullName>
    </submittedName>
</protein>
<proteinExistence type="predicted"/>
<feature type="region of interest" description="Disordered" evidence="1">
    <location>
        <begin position="370"/>
        <end position="392"/>
    </location>
</feature>
<name>A0A8J7FMW0_9NEIS</name>
<dbReference type="InterPro" id="IPR021292">
    <property type="entry name" value="DUF2863"/>
</dbReference>
<gene>
    <name evidence="2" type="ORF">INR99_09110</name>
</gene>
<reference evidence="2 3" key="1">
    <citation type="submission" date="2020-10" db="EMBL/GenBank/DDBJ databases">
        <title>The genome sequence of Chitinilyticum litopenaei 4Y14.</title>
        <authorList>
            <person name="Liu Y."/>
        </authorList>
    </citation>
    <scope>NUCLEOTIDE SEQUENCE [LARGE SCALE GENOMIC DNA]</scope>
    <source>
        <strain evidence="2 3">4Y14</strain>
    </source>
</reference>
<evidence type="ECO:0000256" key="1">
    <source>
        <dbReference type="SAM" id="MobiDB-lite"/>
    </source>
</evidence>
<dbReference type="Proteomes" id="UP000604481">
    <property type="component" value="Unassembled WGS sequence"/>
</dbReference>
<accession>A0A8J7FMW0</accession>
<comment type="caution">
    <text evidence="2">The sequence shown here is derived from an EMBL/GenBank/DDBJ whole genome shotgun (WGS) entry which is preliminary data.</text>
</comment>
<keyword evidence="3" id="KW-1185">Reference proteome</keyword>
<evidence type="ECO:0000313" key="3">
    <source>
        <dbReference type="Proteomes" id="UP000604481"/>
    </source>
</evidence>
<dbReference type="RefSeq" id="WP_194116032.1">
    <property type="nucleotide sequence ID" value="NZ_JADFUA010000004.1"/>
</dbReference>
<dbReference type="Pfam" id="PF11062">
    <property type="entry name" value="DUF2863"/>
    <property type="match status" value="1"/>
</dbReference>
<dbReference type="AlphaFoldDB" id="A0A8J7FMW0"/>
<sequence>MLKRPRTPRRNRRTADLDELIRLANGLADSCTRPEDEFWIAALDEAVLPLLEGGDEESLNVALETLAQAESDAWSELANAIEAACETRIVQHDGQDWQVVLLAAPLLSWSRYAIPTGALGRELLQTLRVQLGAHILARGTRLALVDYLFSPDQLPQGFCPTYALLQEMAPLAVRAQDLALADAALPETAAFLSDSRYIVAAVAAPLGQALFRWQEDDGERKEAEVQWRKQGAAALTPVFAGCAMEALLPQAYFAAWRETDRASRAYSIRATVSFLQLTLNLEARQISAAVAACYKQRLEEYRIGFMLNRGSQVVHGVVWPLLDGENEHSDCIGEIEAILRECGISTITVHDHSFPCDHCDDCGSPLFPNSDGELLHTEPPEEAQEQAPQHLH</sequence>